<accession>A0ABV0V2N3</accession>
<reference evidence="1 2" key="1">
    <citation type="submission" date="2021-06" db="EMBL/GenBank/DDBJ databases">
        <authorList>
            <person name="Palmer J.M."/>
        </authorList>
    </citation>
    <scope>NUCLEOTIDE SEQUENCE [LARGE SCALE GENOMIC DNA]</scope>
    <source>
        <strain evidence="2">if_2019</strain>
        <tissue evidence="1">Muscle</tissue>
    </source>
</reference>
<protein>
    <submittedName>
        <fullName evidence="1">Uncharacterized protein</fullName>
    </submittedName>
</protein>
<organism evidence="1 2">
    <name type="scientific">Ilyodon furcidens</name>
    <name type="common">goldbreast splitfin</name>
    <dbReference type="NCBI Taxonomy" id="33524"/>
    <lineage>
        <taxon>Eukaryota</taxon>
        <taxon>Metazoa</taxon>
        <taxon>Chordata</taxon>
        <taxon>Craniata</taxon>
        <taxon>Vertebrata</taxon>
        <taxon>Euteleostomi</taxon>
        <taxon>Actinopterygii</taxon>
        <taxon>Neopterygii</taxon>
        <taxon>Teleostei</taxon>
        <taxon>Neoteleostei</taxon>
        <taxon>Acanthomorphata</taxon>
        <taxon>Ovalentaria</taxon>
        <taxon>Atherinomorphae</taxon>
        <taxon>Cyprinodontiformes</taxon>
        <taxon>Goodeidae</taxon>
        <taxon>Ilyodon</taxon>
    </lineage>
</organism>
<evidence type="ECO:0000313" key="2">
    <source>
        <dbReference type="Proteomes" id="UP001482620"/>
    </source>
</evidence>
<name>A0ABV0V2N3_9TELE</name>
<evidence type="ECO:0000313" key="1">
    <source>
        <dbReference type="EMBL" id="MEQ2251605.1"/>
    </source>
</evidence>
<proteinExistence type="predicted"/>
<sequence length="119" mass="12971">MTTWSTKSAHPSASRVYLVTNGCPGQSVMVVPTHSVTALDINSEIHQGLRLRSCSRPIASSPKWRIFAAITASASTLKQKCCCRDDQKEQYSSLLTVSVHAACVLEAINDSFSPPRSKY</sequence>
<comment type="caution">
    <text evidence="1">The sequence shown here is derived from an EMBL/GenBank/DDBJ whole genome shotgun (WGS) entry which is preliminary data.</text>
</comment>
<keyword evidence="2" id="KW-1185">Reference proteome</keyword>
<dbReference type="Proteomes" id="UP001482620">
    <property type="component" value="Unassembled WGS sequence"/>
</dbReference>
<dbReference type="EMBL" id="JAHRIQ010093704">
    <property type="protein sequence ID" value="MEQ2251605.1"/>
    <property type="molecule type" value="Genomic_DNA"/>
</dbReference>
<gene>
    <name evidence="1" type="ORF">ILYODFUR_012820</name>
</gene>